<reference evidence="1 2" key="1">
    <citation type="journal article" date="2012" name="BMC Genomics">
        <title>Comparative genomic analysis of human infective Trypanosoma cruzi lineages with the bat-restricted subspecies T. cruzi marinkellei.</title>
        <authorList>
            <person name="Franzen O."/>
            <person name="Talavera-Lopez C."/>
            <person name="Ochaya S."/>
            <person name="Butler C.E."/>
            <person name="Messenger L.A."/>
            <person name="Lewis M.D."/>
            <person name="Llewellyn M.S."/>
            <person name="Marinkelle C.J."/>
            <person name="Tyler K.M."/>
            <person name="Miles M.A."/>
            <person name="Andersson B."/>
        </authorList>
    </citation>
    <scope>NUCLEOTIDE SEQUENCE [LARGE SCALE GENOMIC DNA]</scope>
    <source>
        <strain evidence="1 2">B7</strain>
    </source>
</reference>
<name>K2MVZ8_TRYCR</name>
<organism evidence="1 2">
    <name type="scientific">Trypanosoma cruzi marinkellei</name>
    <dbReference type="NCBI Taxonomy" id="85056"/>
    <lineage>
        <taxon>Eukaryota</taxon>
        <taxon>Discoba</taxon>
        <taxon>Euglenozoa</taxon>
        <taxon>Kinetoplastea</taxon>
        <taxon>Metakinetoplastina</taxon>
        <taxon>Trypanosomatida</taxon>
        <taxon>Trypanosomatidae</taxon>
        <taxon>Trypanosoma</taxon>
        <taxon>Schizotrypanum</taxon>
    </lineage>
</organism>
<feature type="non-terminal residue" evidence="1">
    <location>
        <position position="192"/>
    </location>
</feature>
<evidence type="ECO:0000313" key="1">
    <source>
        <dbReference type="EMBL" id="EKF26546.1"/>
    </source>
</evidence>
<dbReference type="EMBL" id="AHKC01020425">
    <property type="protein sequence ID" value="EKF26546.1"/>
    <property type="molecule type" value="Genomic_DNA"/>
</dbReference>
<keyword evidence="2" id="KW-1185">Reference proteome</keyword>
<evidence type="ECO:0000313" key="2">
    <source>
        <dbReference type="Proteomes" id="UP000007350"/>
    </source>
</evidence>
<dbReference type="Proteomes" id="UP000007350">
    <property type="component" value="Unassembled WGS sequence"/>
</dbReference>
<proteinExistence type="predicted"/>
<dbReference type="AlphaFoldDB" id="K2MVZ8"/>
<gene>
    <name evidence="1" type="ORF">MOQ_009754</name>
</gene>
<comment type="caution">
    <text evidence="1">The sequence shown here is derived from an EMBL/GenBank/DDBJ whole genome shotgun (WGS) entry which is preliminary data.</text>
</comment>
<protein>
    <submittedName>
        <fullName evidence="1">Dispersed gene family protein 1 (DGF-1), putative</fullName>
    </submittedName>
</protein>
<accession>K2MVZ8</accession>
<sequence>MGLSIKGSGARVHVNVTSSTLDSGVLEFEGEFGAISQILVAGITLLSTSGYAIQFPRFSFGTNSTLLLLDNNMEGESYAVYFPVAVVVDGGGIIMKGNTLKSAKKGYSSESAVYYSKVDVKNGGYIDIENNTISAAIGIHFQLLVSVSSSGLLRVADCTFSGSTETFDSALVHLYDSVALQGGAQWRVEGNN</sequence>